<dbReference type="KEGG" id="halt:IM660_00785"/>
<dbReference type="InterPro" id="IPR013974">
    <property type="entry name" value="SAF"/>
</dbReference>
<name>A0A7M1STI6_9MICO</name>
<evidence type="ECO:0000313" key="2">
    <source>
        <dbReference type="EMBL" id="QOR70889.1"/>
    </source>
</evidence>
<dbReference type="SMART" id="SM00858">
    <property type="entry name" value="SAF"/>
    <property type="match status" value="1"/>
</dbReference>
<reference evidence="2 3" key="1">
    <citation type="submission" date="2020-10" db="EMBL/GenBank/DDBJ databases">
        <title>Haloactinobacterium sp. RN3S43, a bacterium isolated from saline soil.</title>
        <authorList>
            <person name="Sun J.-Q."/>
        </authorList>
    </citation>
    <scope>NUCLEOTIDE SEQUENCE [LARGE SCALE GENOMIC DNA]</scope>
    <source>
        <strain evidence="2 3">RN3S43</strain>
    </source>
</reference>
<feature type="domain" description="SAF" evidence="1">
    <location>
        <begin position="369"/>
        <end position="437"/>
    </location>
</feature>
<dbReference type="Gene3D" id="3.40.50.720">
    <property type="entry name" value="NAD(P)-binding Rossmann-like Domain"/>
    <property type="match status" value="1"/>
</dbReference>
<dbReference type="SUPFAM" id="SSF51735">
    <property type="entry name" value="NAD(P)-binding Rossmann-fold domains"/>
    <property type="match status" value="1"/>
</dbReference>
<evidence type="ECO:0000259" key="1">
    <source>
        <dbReference type="SMART" id="SM00858"/>
    </source>
</evidence>
<dbReference type="InterPro" id="IPR036291">
    <property type="entry name" value="NAD(P)-bd_dom_sf"/>
</dbReference>
<proteinExistence type="predicted"/>
<dbReference type="RefSeq" id="WP_193497561.1">
    <property type="nucleotide sequence ID" value="NZ_CP063169.1"/>
</dbReference>
<accession>A0A7M1STI6</accession>
<dbReference type="InterPro" id="IPR048423">
    <property type="entry name" value="DRL_cat"/>
</dbReference>
<organism evidence="2 3">
    <name type="scientific">Ruania alkalisoli</name>
    <dbReference type="NCBI Taxonomy" id="2779775"/>
    <lineage>
        <taxon>Bacteria</taxon>
        <taxon>Bacillati</taxon>
        <taxon>Actinomycetota</taxon>
        <taxon>Actinomycetes</taxon>
        <taxon>Micrococcales</taxon>
        <taxon>Ruaniaceae</taxon>
        <taxon>Ruania</taxon>
    </lineage>
</organism>
<dbReference type="PANTHER" id="PTHR37850">
    <property type="entry name" value="STRU PROTEIN"/>
    <property type="match status" value="1"/>
</dbReference>
<protein>
    <submittedName>
        <fullName evidence="2">Homoserine dehydrogenase</fullName>
    </submittedName>
</protein>
<keyword evidence="3" id="KW-1185">Reference proteome</keyword>
<evidence type="ECO:0000313" key="3">
    <source>
        <dbReference type="Proteomes" id="UP000593758"/>
    </source>
</evidence>
<dbReference type="AlphaFoldDB" id="A0A7M1STI6"/>
<dbReference type="EMBL" id="CP063169">
    <property type="protein sequence ID" value="QOR70889.1"/>
    <property type="molecule type" value="Genomic_DNA"/>
</dbReference>
<dbReference type="Pfam" id="PF21135">
    <property type="entry name" value="DRL_cat"/>
    <property type="match status" value="1"/>
</dbReference>
<gene>
    <name evidence="2" type="ORF">IM660_00785</name>
</gene>
<dbReference type="PANTHER" id="PTHR37850:SF3">
    <property type="entry name" value="BLR7815 PROTEIN"/>
    <property type="match status" value="1"/>
</dbReference>
<dbReference type="Proteomes" id="UP000593758">
    <property type="component" value="Chromosome"/>
</dbReference>
<sequence length="462" mass="48436">MNVPAHLDTPPVTRVALTGAAGGFGRTVLLALRTHPAQRPTVLCDLDLGALRSTMVSLGYADHELQECSAGESVRQAVAAGHIALVETIAHLDPAAYDVLIESTGVVGVSARAAVAAIDASRPVVLASKETESLFGRALARRARARGVVSTTGAGDQPANLLALLHWAQRLGLEVVAAGKSSEYDLVLDRATGRASVLDNATPASRLTDHWNLGEDIGATLAARRAAVGQLRLGAAADYCEIAVVANLSGRGVDVPGLHYPIVRYRELADVFRTRSDGGILSSSGVLDVFVLLREADEASFAGGEFIVVRCHDREVARMLEQKGHVVSRSHDHLCIGLPFHLMGLEIPGTIADVVAGVAAGEPSERRLAMVACAAADLPAGTAFTVTGHHHEIEGTRPELVSSHDAGPHLVPYYLLDGARLRHPVAAGAAIRYADVEGIDPLLLELAAEDRIADRSPAEGVS</sequence>